<evidence type="ECO:0000313" key="2">
    <source>
        <dbReference type="Proteomes" id="UP001139263"/>
    </source>
</evidence>
<reference evidence="1" key="1">
    <citation type="submission" date="2022-03" db="EMBL/GenBank/DDBJ databases">
        <title>Draft Genome Sequence of Firmicute Strain S0AB, a Heterotrophic Iron/Sulfur-Oxidizing Extreme Acidophile.</title>
        <authorList>
            <person name="Vergara E."/>
            <person name="Pakostova E."/>
            <person name="Johnson D.B."/>
            <person name="Holmes D.S."/>
        </authorList>
    </citation>
    <scope>NUCLEOTIDE SEQUENCE</scope>
    <source>
        <strain evidence="1">S0AB</strain>
    </source>
</reference>
<gene>
    <name evidence="1" type="ORF">MM817_02909</name>
</gene>
<name>A0A9X1VEM4_9BACL</name>
<evidence type="ECO:0000313" key="1">
    <source>
        <dbReference type="EMBL" id="MCI0184612.1"/>
    </source>
</evidence>
<accession>A0A9X1VEM4</accession>
<keyword evidence="2" id="KW-1185">Reference proteome</keyword>
<organism evidence="1 2">
    <name type="scientific">Sulfoacidibacillus ferrooxidans</name>
    <dbReference type="NCBI Taxonomy" id="2005001"/>
    <lineage>
        <taxon>Bacteria</taxon>
        <taxon>Bacillati</taxon>
        <taxon>Bacillota</taxon>
        <taxon>Bacilli</taxon>
        <taxon>Bacillales</taxon>
        <taxon>Alicyclobacillaceae</taxon>
        <taxon>Sulfoacidibacillus</taxon>
    </lineage>
</organism>
<dbReference type="Proteomes" id="UP001139263">
    <property type="component" value="Unassembled WGS sequence"/>
</dbReference>
<sequence>MVIMKDEEVELRCAKAGVSIQQQQDGEFRIMFPAKAYPPDGGYSVIAYSSKEIAWSDLFSKVKKGMNFSQIRNSTK</sequence>
<dbReference type="AlphaFoldDB" id="A0A9X1VEM4"/>
<comment type="caution">
    <text evidence="1">The sequence shown here is derived from an EMBL/GenBank/DDBJ whole genome shotgun (WGS) entry which is preliminary data.</text>
</comment>
<dbReference type="EMBL" id="JALBUF010000018">
    <property type="protein sequence ID" value="MCI0184612.1"/>
    <property type="molecule type" value="Genomic_DNA"/>
</dbReference>
<proteinExistence type="predicted"/>
<protein>
    <submittedName>
        <fullName evidence="1">Uncharacterized protein</fullName>
    </submittedName>
</protein>